<dbReference type="GO" id="GO:0020037">
    <property type="term" value="F:heme binding"/>
    <property type="evidence" value="ECO:0007669"/>
    <property type="project" value="InterPro"/>
</dbReference>
<evidence type="ECO:0000256" key="2">
    <source>
        <dbReference type="ARBA" id="ARBA00004370"/>
    </source>
</evidence>
<comment type="similarity">
    <text evidence="3">Belongs to the cytochrome P450 family.</text>
</comment>
<dbReference type="PRINTS" id="PR00385">
    <property type="entry name" value="P450"/>
</dbReference>
<feature type="transmembrane region" description="Helical" evidence="12">
    <location>
        <begin position="61"/>
        <end position="84"/>
    </location>
</feature>
<dbReference type="InterPro" id="IPR001128">
    <property type="entry name" value="Cyt_P450"/>
</dbReference>
<dbReference type="Pfam" id="PF00067">
    <property type="entry name" value="p450"/>
    <property type="match status" value="1"/>
</dbReference>
<dbReference type="GO" id="GO:0004497">
    <property type="term" value="F:monooxygenase activity"/>
    <property type="evidence" value="ECO:0007669"/>
    <property type="project" value="UniProtKB-KW"/>
</dbReference>
<keyword evidence="5 12" id="KW-0812">Transmembrane</keyword>
<evidence type="ECO:0000256" key="5">
    <source>
        <dbReference type="ARBA" id="ARBA00022692"/>
    </source>
</evidence>
<evidence type="ECO:0000256" key="1">
    <source>
        <dbReference type="ARBA" id="ARBA00001971"/>
    </source>
</evidence>
<keyword evidence="4" id="KW-0349">Heme</keyword>
<keyword evidence="9" id="KW-0408">Iron</keyword>
<dbReference type="InterPro" id="IPR036396">
    <property type="entry name" value="Cyt_P450_sf"/>
</dbReference>
<evidence type="ECO:0008006" key="15">
    <source>
        <dbReference type="Google" id="ProtNLM"/>
    </source>
</evidence>
<evidence type="ECO:0000256" key="7">
    <source>
        <dbReference type="ARBA" id="ARBA00022989"/>
    </source>
</evidence>
<feature type="transmembrane region" description="Helical" evidence="12">
    <location>
        <begin position="32"/>
        <end position="49"/>
    </location>
</feature>
<evidence type="ECO:0000256" key="11">
    <source>
        <dbReference type="ARBA" id="ARBA00023136"/>
    </source>
</evidence>
<evidence type="ECO:0000256" key="6">
    <source>
        <dbReference type="ARBA" id="ARBA00022723"/>
    </source>
</evidence>
<sequence>MHWLLLVDAAAAGIAAHHGLFIRGEWHLEGPKVIFGHFTLGSLAWWYFLRHESASIPEHIGLCSLVFGSYIISLFASIIIYRLFFHPLRHFPGPKLAATSKLWHIFKCRNGKNFRVLEDVRHQYGQFVRTGELLYFSNDLNLACEQLTLSIGSLLQGPNEITIYHPAAIEILEAPKSKTVRTDWYDVLHPRTSTIFTRNEADHNTWRRVWSQALSTKSIAEYLPRILEQVGRLADLIASHNTEPVLLNDVMSWFAFDSMGEFMFNSDFDMMRSSTWHPAIVQQRGALALLAPLSDAIWLVRLAFAFFPFGKVRDWNQMVAFCDNAMNKRMQADVQDMDIASWFIEEFKQPKTLRSLKDRLNLLSGSTVSAIVAGSDTTRPSLICIWYMLAKYPEHADKIYKELAACDVTDANTLATLPHLEAVMNETMRLYPAAMTGANRLTSEQGLWIDDTWIPGNTKVAAPKYSIMRCHRQCVGKTLALTEIRLVVATLLKQYEVSFPAGQDVDSVIDDMKDQVTAQPGECRLVFTPRVP</sequence>
<organism evidence="13 14">
    <name type="scientific">Alectoria fallacina</name>
    <dbReference type="NCBI Taxonomy" id="1903189"/>
    <lineage>
        <taxon>Eukaryota</taxon>
        <taxon>Fungi</taxon>
        <taxon>Dikarya</taxon>
        <taxon>Ascomycota</taxon>
        <taxon>Pezizomycotina</taxon>
        <taxon>Lecanoromycetes</taxon>
        <taxon>OSLEUM clade</taxon>
        <taxon>Lecanoromycetidae</taxon>
        <taxon>Lecanorales</taxon>
        <taxon>Lecanorineae</taxon>
        <taxon>Parmeliaceae</taxon>
        <taxon>Alectoria</taxon>
    </lineage>
</organism>
<dbReference type="Gene3D" id="1.10.630.10">
    <property type="entry name" value="Cytochrome P450"/>
    <property type="match status" value="1"/>
</dbReference>
<gene>
    <name evidence="13" type="ORF">ALECFALPRED_007710</name>
</gene>
<evidence type="ECO:0000256" key="8">
    <source>
        <dbReference type="ARBA" id="ARBA00023002"/>
    </source>
</evidence>
<comment type="caution">
    <text evidence="13">The sequence shown here is derived from an EMBL/GenBank/DDBJ whole genome shotgun (WGS) entry which is preliminary data.</text>
</comment>
<name>A0A8H3J0L9_9LECA</name>
<evidence type="ECO:0000313" key="14">
    <source>
        <dbReference type="Proteomes" id="UP000664203"/>
    </source>
</evidence>
<accession>A0A8H3J0L9</accession>
<dbReference type="PANTHER" id="PTHR24305:SF112">
    <property type="entry name" value="L-ORNITHINE-N5-MONOOXYGENASE (EUROFUNG)"/>
    <property type="match status" value="1"/>
</dbReference>
<comment type="subcellular location">
    <subcellularLocation>
        <location evidence="2">Membrane</location>
    </subcellularLocation>
</comment>
<comment type="cofactor">
    <cofactor evidence="1">
        <name>heme</name>
        <dbReference type="ChEBI" id="CHEBI:30413"/>
    </cofactor>
</comment>
<keyword evidence="11 12" id="KW-0472">Membrane</keyword>
<keyword evidence="7 12" id="KW-1133">Transmembrane helix</keyword>
<dbReference type="GO" id="GO:0016705">
    <property type="term" value="F:oxidoreductase activity, acting on paired donors, with incorporation or reduction of molecular oxygen"/>
    <property type="evidence" value="ECO:0007669"/>
    <property type="project" value="InterPro"/>
</dbReference>
<dbReference type="EMBL" id="CAJPDR010000514">
    <property type="protein sequence ID" value="CAF9938499.1"/>
    <property type="molecule type" value="Genomic_DNA"/>
</dbReference>
<evidence type="ECO:0000256" key="10">
    <source>
        <dbReference type="ARBA" id="ARBA00023033"/>
    </source>
</evidence>
<evidence type="ECO:0000256" key="3">
    <source>
        <dbReference type="ARBA" id="ARBA00010617"/>
    </source>
</evidence>
<evidence type="ECO:0000256" key="12">
    <source>
        <dbReference type="SAM" id="Phobius"/>
    </source>
</evidence>
<evidence type="ECO:0000256" key="9">
    <source>
        <dbReference type="ARBA" id="ARBA00023004"/>
    </source>
</evidence>
<reference evidence="13" key="1">
    <citation type="submission" date="2021-03" db="EMBL/GenBank/DDBJ databases">
        <authorList>
            <person name="Tagirdzhanova G."/>
        </authorList>
    </citation>
    <scope>NUCLEOTIDE SEQUENCE</scope>
</reference>
<dbReference type="AlphaFoldDB" id="A0A8H3J0L9"/>
<dbReference type="GO" id="GO:0005506">
    <property type="term" value="F:iron ion binding"/>
    <property type="evidence" value="ECO:0007669"/>
    <property type="project" value="InterPro"/>
</dbReference>
<evidence type="ECO:0000313" key="13">
    <source>
        <dbReference type="EMBL" id="CAF9938499.1"/>
    </source>
</evidence>
<dbReference type="Proteomes" id="UP000664203">
    <property type="component" value="Unassembled WGS sequence"/>
</dbReference>
<dbReference type="OrthoDB" id="6692864at2759"/>
<evidence type="ECO:0000256" key="4">
    <source>
        <dbReference type="ARBA" id="ARBA00022617"/>
    </source>
</evidence>
<dbReference type="PANTHER" id="PTHR24305">
    <property type="entry name" value="CYTOCHROME P450"/>
    <property type="match status" value="1"/>
</dbReference>
<keyword evidence="6" id="KW-0479">Metal-binding</keyword>
<dbReference type="InterPro" id="IPR050121">
    <property type="entry name" value="Cytochrome_P450_monoxygenase"/>
</dbReference>
<dbReference type="SUPFAM" id="SSF48264">
    <property type="entry name" value="Cytochrome P450"/>
    <property type="match status" value="1"/>
</dbReference>
<proteinExistence type="inferred from homology"/>
<protein>
    <recommendedName>
        <fullName evidence="15">Cytochrome P450</fullName>
    </recommendedName>
</protein>
<dbReference type="GO" id="GO:0016020">
    <property type="term" value="C:membrane"/>
    <property type="evidence" value="ECO:0007669"/>
    <property type="project" value="UniProtKB-SubCell"/>
</dbReference>
<keyword evidence="8" id="KW-0560">Oxidoreductase</keyword>
<keyword evidence="10" id="KW-0503">Monooxygenase</keyword>
<keyword evidence="14" id="KW-1185">Reference proteome</keyword>